<dbReference type="InterPro" id="IPR003780">
    <property type="entry name" value="COX15/CtaA_fam"/>
</dbReference>
<dbReference type="GO" id="GO:0006784">
    <property type="term" value="P:heme A biosynthetic process"/>
    <property type="evidence" value="ECO:0007669"/>
    <property type="project" value="InterPro"/>
</dbReference>
<dbReference type="AlphaFoldDB" id="A0A6J7CHK7"/>
<evidence type="ECO:0000256" key="10">
    <source>
        <dbReference type="ARBA" id="ARBA00023157"/>
    </source>
</evidence>
<gene>
    <name evidence="14" type="ORF">UFOPK2886_00408</name>
    <name evidence="15" type="ORF">UFOPK3295_00187</name>
    <name evidence="13" type="ORF">UFOPK4028_00236</name>
</gene>
<proteinExistence type="predicted"/>
<dbReference type="EMBL" id="CAFBLG010000008">
    <property type="protein sequence ID" value="CAB4856515.1"/>
    <property type="molecule type" value="Genomic_DNA"/>
</dbReference>
<evidence type="ECO:0000256" key="12">
    <source>
        <dbReference type="SAM" id="Phobius"/>
    </source>
</evidence>
<evidence type="ECO:0000256" key="5">
    <source>
        <dbReference type="ARBA" id="ARBA00022989"/>
    </source>
</evidence>
<dbReference type="GO" id="GO:0046872">
    <property type="term" value="F:metal ion binding"/>
    <property type="evidence" value="ECO:0007669"/>
    <property type="project" value="UniProtKB-KW"/>
</dbReference>
<comment type="pathway">
    <text evidence="11">Porphyrin-containing compound metabolism.</text>
</comment>
<evidence type="ECO:0000313" key="14">
    <source>
        <dbReference type="EMBL" id="CAB4765222.1"/>
    </source>
</evidence>
<organism evidence="15">
    <name type="scientific">freshwater metagenome</name>
    <dbReference type="NCBI Taxonomy" id="449393"/>
    <lineage>
        <taxon>unclassified sequences</taxon>
        <taxon>metagenomes</taxon>
        <taxon>ecological metagenomes</taxon>
    </lineage>
</organism>
<feature type="transmembrane region" description="Helical" evidence="12">
    <location>
        <begin position="103"/>
        <end position="123"/>
    </location>
</feature>
<evidence type="ECO:0000256" key="1">
    <source>
        <dbReference type="ARBA" id="ARBA00004141"/>
    </source>
</evidence>
<evidence type="ECO:0000256" key="8">
    <source>
        <dbReference type="ARBA" id="ARBA00023133"/>
    </source>
</evidence>
<dbReference type="EMBL" id="CAEZZO010000041">
    <property type="protein sequence ID" value="CAB4765222.1"/>
    <property type="molecule type" value="Genomic_DNA"/>
</dbReference>
<keyword evidence="6" id="KW-0560">Oxidoreductase</keyword>
<dbReference type="GO" id="GO:0016491">
    <property type="term" value="F:oxidoreductase activity"/>
    <property type="evidence" value="ECO:0007669"/>
    <property type="project" value="UniProtKB-KW"/>
</dbReference>
<dbReference type="Pfam" id="PF02628">
    <property type="entry name" value="COX15-CtaA"/>
    <property type="match status" value="1"/>
</dbReference>
<feature type="transmembrane region" description="Helical" evidence="12">
    <location>
        <begin position="241"/>
        <end position="260"/>
    </location>
</feature>
<evidence type="ECO:0000256" key="9">
    <source>
        <dbReference type="ARBA" id="ARBA00023136"/>
    </source>
</evidence>
<keyword evidence="3 12" id="KW-0812">Transmembrane</keyword>
<name>A0A6J7CHK7_9ZZZZ</name>
<dbReference type="PANTHER" id="PTHR35457">
    <property type="entry name" value="HEME A SYNTHASE"/>
    <property type="match status" value="1"/>
</dbReference>
<keyword evidence="9 12" id="KW-0472">Membrane</keyword>
<sequence length="299" mass="32492">MLVQRKSISAKLLSFLVFLQAALIVTGGSVRLTGSGLGCPTWPECTPGSYTPIPNQAEGQLHAWIEFGNRLLTFVLFFCAVAVVIIAFRVSSNAVNKSRIRSLAGLQVLGILGQGVLGGITVLTDLHPLSVASHYMLSIFLIAGAISLRYELLDLVKKPIEGLVGFLFPIIIWLTLIILAIGTVVTGSGPHAGDENAERFGFNLRTVTSLHADFVIAVLVLTIVLLAISHHEKLSFLSRRLRIFLLILLGQGLIGYVQYFQDLPELLVAFHLIGSTLVWGYAWGMAKSLESGFKLRKLS</sequence>
<feature type="transmembrane region" description="Helical" evidence="12">
    <location>
        <begin position="164"/>
        <end position="189"/>
    </location>
</feature>
<evidence type="ECO:0000256" key="3">
    <source>
        <dbReference type="ARBA" id="ARBA00022692"/>
    </source>
</evidence>
<evidence type="ECO:0000256" key="7">
    <source>
        <dbReference type="ARBA" id="ARBA00023004"/>
    </source>
</evidence>
<keyword evidence="5 12" id="KW-1133">Transmembrane helix</keyword>
<evidence type="ECO:0000256" key="2">
    <source>
        <dbReference type="ARBA" id="ARBA00022475"/>
    </source>
</evidence>
<feature type="transmembrane region" description="Helical" evidence="12">
    <location>
        <begin position="71"/>
        <end position="91"/>
    </location>
</feature>
<keyword evidence="2" id="KW-1003">Cell membrane</keyword>
<accession>A0A6J7CHK7</accession>
<evidence type="ECO:0000313" key="13">
    <source>
        <dbReference type="EMBL" id="CAB4331837.1"/>
    </source>
</evidence>
<feature type="transmembrane region" description="Helical" evidence="12">
    <location>
        <begin position="266"/>
        <end position="286"/>
    </location>
</feature>
<evidence type="ECO:0000256" key="11">
    <source>
        <dbReference type="ARBA" id="ARBA00023444"/>
    </source>
</evidence>
<reference evidence="15" key="1">
    <citation type="submission" date="2020-05" db="EMBL/GenBank/DDBJ databases">
        <authorList>
            <person name="Chiriac C."/>
            <person name="Salcher M."/>
            <person name="Ghai R."/>
            <person name="Kavagutti S V."/>
        </authorList>
    </citation>
    <scope>NUCLEOTIDE SEQUENCE</scope>
</reference>
<dbReference type="InterPro" id="IPR050450">
    <property type="entry name" value="COX15/CtaA_HemeA_synthase"/>
</dbReference>
<dbReference type="PANTHER" id="PTHR35457:SF1">
    <property type="entry name" value="HEME A SYNTHASE"/>
    <property type="match status" value="1"/>
</dbReference>
<feature type="transmembrane region" description="Helical" evidence="12">
    <location>
        <begin position="135"/>
        <end position="152"/>
    </location>
</feature>
<keyword evidence="7" id="KW-0408">Iron</keyword>
<feature type="transmembrane region" description="Helical" evidence="12">
    <location>
        <begin position="209"/>
        <end position="229"/>
    </location>
</feature>
<dbReference type="EMBL" id="CAESAC010000017">
    <property type="protein sequence ID" value="CAB4331837.1"/>
    <property type="molecule type" value="Genomic_DNA"/>
</dbReference>
<keyword evidence="4" id="KW-0479">Metal-binding</keyword>
<comment type="subcellular location">
    <subcellularLocation>
        <location evidence="1">Membrane</location>
        <topology evidence="1">Multi-pass membrane protein</topology>
    </subcellularLocation>
</comment>
<dbReference type="GO" id="GO:0016020">
    <property type="term" value="C:membrane"/>
    <property type="evidence" value="ECO:0007669"/>
    <property type="project" value="UniProtKB-SubCell"/>
</dbReference>
<evidence type="ECO:0000256" key="4">
    <source>
        <dbReference type="ARBA" id="ARBA00022723"/>
    </source>
</evidence>
<keyword evidence="8" id="KW-0350">Heme biosynthesis</keyword>
<evidence type="ECO:0000313" key="15">
    <source>
        <dbReference type="EMBL" id="CAB4856515.1"/>
    </source>
</evidence>
<keyword evidence="10" id="KW-1015">Disulfide bond</keyword>
<evidence type="ECO:0000256" key="6">
    <source>
        <dbReference type="ARBA" id="ARBA00023002"/>
    </source>
</evidence>
<protein>
    <submittedName>
        <fullName evidence="15">Unannotated protein</fullName>
    </submittedName>
</protein>